<evidence type="ECO:0000259" key="4">
    <source>
        <dbReference type="PROSITE" id="PS51063"/>
    </source>
</evidence>
<evidence type="ECO:0000256" key="2">
    <source>
        <dbReference type="ARBA" id="ARBA00023125"/>
    </source>
</evidence>
<feature type="domain" description="HTH crp-type" evidence="4">
    <location>
        <begin position="148"/>
        <end position="222"/>
    </location>
</feature>
<keyword evidence="3" id="KW-0804">Transcription</keyword>
<keyword evidence="2" id="KW-0238">DNA-binding</keyword>
<dbReference type="Proteomes" id="UP000182840">
    <property type="component" value="Chromosome"/>
</dbReference>
<dbReference type="InterPro" id="IPR036390">
    <property type="entry name" value="WH_DNA-bd_sf"/>
</dbReference>
<dbReference type="SMART" id="SM00419">
    <property type="entry name" value="HTH_CRP"/>
    <property type="match status" value="1"/>
</dbReference>
<dbReference type="RefSeq" id="WP_072602533.1">
    <property type="nucleotide sequence ID" value="NZ_CP018171.1"/>
</dbReference>
<evidence type="ECO:0000313" key="6">
    <source>
        <dbReference type="Proteomes" id="UP000182840"/>
    </source>
</evidence>
<keyword evidence="6" id="KW-1185">Reference proteome</keyword>
<dbReference type="SUPFAM" id="SSF46785">
    <property type="entry name" value="Winged helix' DNA-binding domain"/>
    <property type="match status" value="1"/>
</dbReference>
<sequence>MSEVFEPLLRALLQRDHLSADEVAQIRSLPFRKRICERGEQIIPDGARLRESCLVINGFTVRASHLRSGKRQINGLHVPGDFVDLPALLLKKISHNVVALNECEVVFFPHRDLRELCEREPHLTRMLWLLTVCDGAIAKEWITSIGRRVPEEHLAHLICETYTRLNVAGLARDNRFDFPITQADIADIMGLSVVHMNRTIQELRSTGEVTWKGTSVSILDFEALATRADFDATYLNLWKEPR</sequence>
<dbReference type="GO" id="GO:0006355">
    <property type="term" value="P:regulation of DNA-templated transcription"/>
    <property type="evidence" value="ECO:0007669"/>
    <property type="project" value="InterPro"/>
</dbReference>
<dbReference type="Pfam" id="PF00027">
    <property type="entry name" value="cNMP_binding"/>
    <property type="match status" value="1"/>
</dbReference>
<dbReference type="OrthoDB" id="7584044at2"/>
<evidence type="ECO:0000256" key="3">
    <source>
        <dbReference type="ARBA" id="ARBA00023163"/>
    </source>
</evidence>
<dbReference type="InterPro" id="IPR014710">
    <property type="entry name" value="RmlC-like_jellyroll"/>
</dbReference>
<dbReference type="InterPro" id="IPR012318">
    <property type="entry name" value="HTH_CRP"/>
</dbReference>
<accession>A0A1L3SP09</accession>
<evidence type="ECO:0000256" key="1">
    <source>
        <dbReference type="ARBA" id="ARBA00023015"/>
    </source>
</evidence>
<dbReference type="InterPro" id="IPR036388">
    <property type="entry name" value="WH-like_DNA-bd_sf"/>
</dbReference>
<protein>
    <recommendedName>
        <fullName evidence="4">HTH crp-type domain-containing protein</fullName>
    </recommendedName>
</protein>
<dbReference type="AlphaFoldDB" id="A0A1L3SP09"/>
<dbReference type="KEGG" id="meso:BSQ44_06910"/>
<name>A0A1L3SP09_9HYPH</name>
<dbReference type="PROSITE" id="PS51063">
    <property type="entry name" value="HTH_CRP_2"/>
    <property type="match status" value="1"/>
</dbReference>
<proteinExistence type="predicted"/>
<dbReference type="STRING" id="1670800.BSQ44_06910"/>
<dbReference type="Gene3D" id="1.10.10.10">
    <property type="entry name" value="Winged helix-like DNA-binding domain superfamily/Winged helix DNA-binding domain"/>
    <property type="match status" value="1"/>
</dbReference>
<dbReference type="InterPro" id="IPR000595">
    <property type="entry name" value="cNMP-bd_dom"/>
</dbReference>
<dbReference type="GO" id="GO:0003677">
    <property type="term" value="F:DNA binding"/>
    <property type="evidence" value="ECO:0007669"/>
    <property type="project" value="UniProtKB-KW"/>
</dbReference>
<dbReference type="Gene3D" id="2.60.120.10">
    <property type="entry name" value="Jelly Rolls"/>
    <property type="match status" value="1"/>
</dbReference>
<gene>
    <name evidence="5" type="ORF">BSQ44_06910</name>
</gene>
<dbReference type="CDD" id="cd00038">
    <property type="entry name" value="CAP_ED"/>
    <property type="match status" value="1"/>
</dbReference>
<dbReference type="EMBL" id="CP018171">
    <property type="protein sequence ID" value="APH71128.1"/>
    <property type="molecule type" value="Genomic_DNA"/>
</dbReference>
<dbReference type="InterPro" id="IPR018490">
    <property type="entry name" value="cNMP-bd_dom_sf"/>
</dbReference>
<dbReference type="SUPFAM" id="SSF51206">
    <property type="entry name" value="cAMP-binding domain-like"/>
    <property type="match status" value="1"/>
</dbReference>
<evidence type="ECO:0000313" key="5">
    <source>
        <dbReference type="EMBL" id="APH71128.1"/>
    </source>
</evidence>
<dbReference type="Pfam" id="PF13545">
    <property type="entry name" value="HTH_Crp_2"/>
    <property type="match status" value="1"/>
</dbReference>
<reference evidence="6" key="1">
    <citation type="submission" date="2016-11" db="EMBL/GenBank/DDBJ databases">
        <title>Mesorhizobium oceanicum sp. nov., isolated from deep seawater in South China Sea.</title>
        <authorList>
            <person name="Fu G.-Y."/>
        </authorList>
    </citation>
    <scope>NUCLEOTIDE SEQUENCE [LARGE SCALE GENOMIC DNA]</scope>
    <source>
        <strain evidence="6">B7</strain>
    </source>
</reference>
<keyword evidence="1" id="KW-0805">Transcription regulation</keyword>
<organism evidence="5 6">
    <name type="scientific">Aquibium oceanicum</name>
    <dbReference type="NCBI Taxonomy" id="1670800"/>
    <lineage>
        <taxon>Bacteria</taxon>
        <taxon>Pseudomonadati</taxon>
        <taxon>Pseudomonadota</taxon>
        <taxon>Alphaproteobacteria</taxon>
        <taxon>Hyphomicrobiales</taxon>
        <taxon>Phyllobacteriaceae</taxon>
        <taxon>Aquibium</taxon>
    </lineage>
</organism>